<evidence type="ECO:0000256" key="2">
    <source>
        <dbReference type="ARBA" id="ARBA00007639"/>
    </source>
</evidence>
<gene>
    <name evidence="5" type="ORF">LCGC14_1765500</name>
</gene>
<feature type="non-terminal residue" evidence="5">
    <location>
        <position position="1"/>
    </location>
</feature>
<comment type="caution">
    <text evidence="5">The sequence shown here is derived from an EMBL/GenBank/DDBJ whole genome shotgun (WGS) entry which is preliminary data.</text>
</comment>
<keyword evidence="3" id="KW-0732">Signal</keyword>
<dbReference type="AlphaFoldDB" id="A0A0F9JER7"/>
<evidence type="ECO:0000313" key="5">
    <source>
        <dbReference type="EMBL" id="KKM04311.1"/>
    </source>
</evidence>
<accession>A0A0F9JER7</accession>
<dbReference type="GO" id="GO:0030246">
    <property type="term" value="F:carbohydrate binding"/>
    <property type="evidence" value="ECO:0007669"/>
    <property type="project" value="UniProtKB-ARBA"/>
</dbReference>
<dbReference type="Gene3D" id="3.40.50.2300">
    <property type="match status" value="2"/>
</dbReference>
<dbReference type="PANTHER" id="PTHR46847:SF1">
    <property type="entry name" value="D-ALLOSE-BINDING PERIPLASMIC PROTEIN-RELATED"/>
    <property type="match status" value="1"/>
</dbReference>
<sequence length="291" mass="31393">VPYWIDAREGMEAAAKWLDVEVRFGGPLGISVPEQTANMDTFVAQRVDGIILCPADPHGLDPAINRAVEAGIPVVTFGGDAPNSKRLTYVDTAQHEAGKIGGQFLVDNVISEMTGGKIKVGFSIGFAGASDQELRLGGYKDVIKEDSNIEVVSVVEDKFDYSLGLEAVKSMLVAHPDIDVIVGTNATSGTVIVGALREAGYKKGEVKVIAFDRNIDVLNLVKEGWITATLVQNTYLQGFMSLLTLYLYNHGYLNSEKIDWAKADLDPTPEYIDTGVMIVTRGEVDALLPSD</sequence>
<comment type="similarity">
    <text evidence="2">Belongs to the bacterial solute-binding protein 2 family.</text>
</comment>
<evidence type="ECO:0000256" key="3">
    <source>
        <dbReference type="ARBA" id="ARBA00022729"/>
    </source>
</evidence>
<protein>
    <recommendedName>
        <fullName evidence="4">Periplasmic binding protein domain-containing protein</fullName>
    </recommendedName>
</protein>
<dbReference type="InterPro" id="IPR028082">
    <property type="entry name" value="Peripla_BP_I"/>
</dbReference>
<dbReference type="EMBL" id="LAZR01016481">
    <property type="protein sequence ID" value="KKM04311.1"/>
    <property type="molecule type" value="Genomic_DNA"/>
</dbReference>
<organism evidence="5">
    <name type="scientific">marine sediment metagenome</name>
    <dbReference type="NCBI Taxonomy" id="412755"/>
    <lineage>
        <taxon>unclassified sequences</taxon>
        <taxon>metagenomes</taxon>
        <taxon>ecological metagenomes</taxon>
    </lineage>
</organism>
<evidence type="ECO:0000256" key="1">
    <source>
        <dbReference type="ARBA" id="ARBA00004196"/>
    </source>
</evidence>
<comment type="subcellular location">
    <subcellularLocation>
        <location evidence="1">Cell envelope</location>
    </subcellularLocation>
</comment>
<dbReference type="Pfam" id="PF13407">
    <property type="entry name" value="Peripla_BP_4"/>
    <property type="match status" value="1"/>
</dbReference>
<proteinExistence type="inferred from homology"/>
<evidence type="ECO:0000259" key="4">
    <source>
        <dbReference type="Pfam" id="PF13407"/>
    </source>
</evidence>
<feature type="domain" description="Periplasmic binding protein" evidence="4">
    <location>
        <begin position="2"/>
        <end position="246"/>
    </location>
</feature>
<name>A0A0F9JER7_9ZZZZ</name>
<dbReference type="SUPFAM" id="SSF53822">
    <property type="entry name" value="Periplasmic binding protein-like I"/>
    <property type="match status" value="1"/>
</dbReference>
<dbReference type="GO" id="GO:0030313">
    <property type="term" value="C:cell envelope"/>
    <property type="evidence" value="ECO:0007669"/>
    <property type="project" value="UniProtKB-SubCell"/>
</dbReference>
<reference evidence="5" key="1">
    <citation type="journal article" date="2015" name="Nature">
        <title>Complex archaea that bridge the gap between prokaryotes and eukaryotes.</title>
        <authorList>
            <person name="Spang A."/>
            <person name="Saw J.H."/>
            <person name="Jorgensen S.L."/>
            <person name="Zaremba-Niedzwiedzka K."/>
            <person name="Martijn J."/>
            <person name="Lind A.E."/>
            <person name="van Eijk R."/>
            <person name="Schleper C."/>
            <person name="Guy L."/>
            <person name="Ettema T.J."/>
        </authorList>
    </citation>
    <scope>NUCLEOTIDE SEQUENCE</scope>
</reference>
<dbReference type="InterPro" id="IPR025997">
    <property type="entry name" value="SBP_2_dom"/>
</dbReference>
<dbReference type="PANTHER" id="PTHR46847">
    <property type="entry name" value="D-ALLOSE-BINDING PERIPLASMIC PROTEIN-RELATED"/>
    <property type="match status" value="1"/>
</dbReference>